<dbReference type="NCBIfam" id="NF047752">
    <property type="entry name" value="MntA_antitoxin"/>
    <property type="match status" value="1"/>
</dbReference>
<protein>
    <submittedName>
        <fullName evidence="2">Nucleotidyltransferase domain-containing protein</fullName>
    </submittedName>
</protein>
<dbReference type="PANTHER" id="PTHR43852">
    <property type="entry name" value="NUCLEOTIDYLTRANSFERASE"/>
    <property type="match status" value="1"/>
</dbReference>
<dbReference type="Pfam" id="PF18765">
    <property type="entry name" value="Polbeta"/>
    <property type="match status" value="1"/>
</dbReference>
<sequence length="135" mass="15928">MYDEIFRQVREFITEKLNPDFIIVFASYAKRTTHSESDIDVAFYREDKVFSSYELFMFAQRLADIIGMEVDLVDLKEASTVFAVQIFSTGEVIYSKNENLRMELHMRTYSMYARLNEERQPIIDKIMETGSVYGE</sequence>
<dbReference type="Proteomes" id="UP000698173">
    <property type="component" value="Unassembled WGS sequence"/>
</dbReference>
<evidence type="ECO:0000259" key="1">
    <source>
        <dbReference type="Pfam" id="PF18765"/>
    </source>
</evidence>
<dbReference type="AlphaFoldDB" id="A0A921KEB9"/>
<dbReference type="EMBL" id="DYWT01000140">
    <property type="protein sequence ID" value="HJF31814.1"/>
    <property type="molecule type" value="Genomic_DNA"/>
</dbReference>
<feature type="domain" description="Polymerase beta nucleotidyltransferase" evidence="1">
    <location>
        <begin position="8"/>
        <end position="99"/>
    </location>
</feature>
<dbReference type="InterPro" id="IPR043519">
    <property type="entry name" value="NT_sf"/>
</dbReference>
<comment type="caution">
    <text evidence="2">The sequence shown here is derived from an EMBL/GenBank/DDBJ whole genome shotgun (WGS) entry which is preliminary data.</text>
</comment>
<evidence type="ECO:0000313" key="2">
    <source>
        <dbReference type="EMBL" id="HJF31814.1"/>
    </source>
</evidence>
<proteinExistence type="predicted"/>
<dbReference type="PANTHER" id="PTHR43852:SF2">
    <property type="entry name" value="PROTEIN ADENYLYLTRANSFERASE MNTA"/>
    <property type="match status" value="1"/>
</dbReference>
<name>A0A921KEB9_SPOPS</name>
<organism evidence="2 3">
    <name type="scientific">Sporosarcina psychrophila</name>
    <name type="common">Bacillus psychrophilus</name>
    <dbReference type="NCBI Taxonomy" id="1476"/>
    <lineage>
        <taxon>Bacteria</taxon>
        <taxon>Bacillati</taxon>
        <taxon>Bacillota</taxon>
        <taxon>Bacilli</taxon>
        <taxon>Bacillales</taxon>
        <taxon>Caryophanaceae</taxon>
        <taxon>Sporosarcina</taxon>
    </lineage>
</organism>
<gene>
    <name evidence="2" type="ORF">K8V56_08540</name>
</gene>
<dbReference type="CDD" id="cd05403">
    <property type="entry name" value="NT_KNTase_like"/>
    <property type="match status" value="1"/>
</dbReference>
<evidence type="ECO:0000313" key="3">
    <source>
        <dbReference type="Proteomes" id="UP000698173"/>
    </source>
</evidence>
<dbReference type="InterPro" id="IPR052930">
    <property type="entry name" value="TA_antitoxin_MntA"/>
</dbReference>
<dbReference type="InterPro" id="IPR041633">
    <property type="entry name" value="Polbeta"/>
</dbReference>
<dbReference type="Gene3D" id="3.30.460.10">
    <property type="entry name" value="Beta Polymerase, domain 2"/>
    <property type="match status" value="1"/>
</dbReference>
<accession>A0A921KEB9</accession>
<dbReference type="SUPFAM" id="SSF81301">
    <property type="entry name" value="Nucleotidyltransferase"/>
    <property type="match status" value="1"/>
</dbReference>
<reference evidence="2" key="1">
    <citation type="journal article" date="2021" name="PeerJ">
        <title>Extensive microbial diversity within the chicken gut microbiome revealed by metagenomics and culture.</title>
        <authorList>
            <person name="Gilroy R."/>
            <person name="Ravi A."/>
            <person name="Getino M."/>
            <person name="Pursley I."/>
            <person name="Horton D.L."/>
            <person name="Alikhan N.F."/>
            <person name="Baker D."/>
            <person name="Gharbi K."/>
            <person name="Hall N."/>
            <person name="Watson M."/>
            <person name="Adriaenssens E.M."/>
            <person name="Foster-Nyarko E."/>
            <person name="Jarju S."/>
            <person name="Secka A."/>
            <person name="Antonio M."/>
            <person name="Oren A."/>
            <person name="Chaudhuri R.R."/>
            <person name="La Ragione R."/>
            <person name="Hildebrand F."/>
            <person name="Pallen M.J."/>
        </authorList>
    </citation>
    <scope>NUCLEOTIDE SEQUENCE</scope>
    <source>
        <strain evidence="2">CHK171-7178</strain>
    </source>
</reference>
<reference evidence="2" key="2">
    <citation type="submission" date="2021-09" db="EMBL/GenBank/DDBJ databases">
        <authorList>
            <person name="Gilroy R."/>
        </authorList>
    </citation>
    <scope>NUCLEOTIDE SEQUENCE</scope>
    <source>
        <strain evidence="2">CHK171-7178</strain>
    </source>
</reference>